<gene>
    <name evidence="2" type="ORF">CR513_45347</name>
</gene>
<proteinExistence type="predicted"/>
<keyword evidence="3" id="KW-1185">Reference proteome</keyword>
<keyword evidence="1" id="KW-0472">Membrane</keyword>
<accession>A0A371F982</accession>
<organism evidence="2 3">
    <name type="scientific">Mucuna pruriens</name>
    <name type="common">Velvet bean</name>
    <name type="synonym">Dolichos pruriens</name>
    <dbReference type="NCBI Taxonomy" id="157652"/>
    <lineage>
        <taxon>Eukaryota</taxon>
        <taxon>Viridiplantae</taxon>
        <taxon>Streptophyta</taxon>
        <taxon>Embryophyta</taxon>
        <taxon>Tracheophyta</taxon>
        <taxon>Spermatophyta</taxon>
        <taxon>Magnoliopsida</taxon>
        <taxon>eudicotyledons</taxon>
        <taxon>Gunneridae</taxon>
        <taxon>Pentapetalae</taxon>
        <taxon>rosids</taxon>
        <taxon>fabids</taxon>
        <taxon>Fabales</taxon>
        <taxon>Fabaceae</taxon>
        <taxon>Papilionoideae</taxon>
        <taxon>50 kb inversion clade</taxon>
        <taxon>NPAAA clade</taxon>
        <taxon>indigoferoid/millettioid clade</taxon>
        <taxon>Phaseoleae</taxon>
        <taxon>Mucuna</taxon>
    </lineage>
</organism>
<reference evidence="2" key="1">
    <citation type="submission" date="2018-05" db="EMBL/GenBank/DDBJ databases">
        <title>Draft genome of Mucuna pruriens seed.</title>
        <authorList>
            <person name="Nnadi N.E."/>
            <person name="Vos R."/>
            <person name="Hasami M.H."/>
            <person name="Devisetty U.K."/>
            <person name="Aguiy J.C."/>
        </authorList>
    </citation>
    <scope>NUCLEOTIDE SEQUENCE [LARGE SCALE GENOMIC DNA]</scope>
    <source>
        <strain evidence="2">JCA_2017</strain>
    </source>
</reference>
<feature type="non-terminal residue" evidence="2">
    <location>
        <position position="192"/>
    </location>
</feature>
<feature type="transmembrane region" description="Helical" evidence="1">
    <location>
        <begin position="168"/>
        <end position="189"/>
    </location>
</feature>
<dbReference type="OrthoDB" id="1751703at2759"/>
<name>A0A371F982_MUCPR</name>
<comment type="caution">
    <text evidence="2">The sequence shown here is derived from an EMBL/GenBank/DDBJ whole genome shotgun (WGS) entry which is preliminary data.</text>
</comment>
<sequence length="192" mass="21947">MYAYDLEIDRTFQRLIRSPRGSEIASSSHRSSGDYDFDSDIANLDSDLANFDIDFGPNKPHDSKHSNPKQQKWLTKLMGYQYEIHYKLDQENMVVDALSHLDNTFRDAILTTLSLPTFSMFAMLKDFYSCKPVRQQLVFIPIAFGLIPFLLTKIHFSPVGGNLELRPLSLIFLLPSLGLTCILMLNTTFTND</sequence>
<keyword evidence="1" id="KW-1133">Transmembrane helix</keyword>
<feature type="transmembrane region" description="Helical" evidence="1">
    <location>
        <begin position="137"/>
        <end position="156"/>
    </location>
</feature>
<dbReference type="Proteomes" id="UP000257109">
    <property type="component" value="Unassembled WGS sequence"/>
</dbReference>
<dbReference type="AlphaFoldDB" id="A0A371F982"/>
<protein>
    <submittedName>
        <fullName evidence="2">Uncharacterized protein</fullName>
    </submittedName>
</protein>
<dbReference type="EMBL" id="QJKJ01010035">
    <property type="protein sequence ID" value="RDX74847.1"/>
    <property type="molecule type" value="Genomic_DNA"/>
</dbReference>
<evidence type="ECO:0000256" key="1">
    <source>
        <dbReference type="SAM" id="Phobius"/>
    </source>
</evidence>
<evidence type="ECO:0000313" key="3">
    <source>
        <dbReference type="Proteomes" id="UP000257109"/>
    </source>
</evidence>
<evidence type="ECO:0000313" key="2">
    <source>
        <dbReference type="EMBL" id="RDX74847.1"/>
    </source>
</evidence>
<keyword evidence="1" id="KW-0812">Transmembrane</keyword>